<proteinExistence type="predicted"/>
<dbReference type="InterPro" id="IPR013783">
    <property type="entry name" value="Ig-like_fold"/>
</dbReference>
<dbReference type="EMBL" id="OU015584">
    <property type="protein sequence ID" value="CAG5086347.1"/>
    <property type="molecule type" value="Genomic_DNA"/>
</dbReference>
<feature type="chain" id="PRO_5037987922" description="Fibronectin type-III domain-containing protein" evidence="2">
    <location>
        <begin position="25"/>
        <end position="888"/>
    </location>
</feature>
<sequence>MKKLYKSLFSIAAIALGSAGAVDAQCTWTLDMTDSWGDGWNGNEIEVSINGVPTNYTLSGGSSGSQGFTVNDNDSIAITYLGGGSFNSEVGFSITDNNGNLLTSASSGPSAGNVYWHGISQCASACPMPSDLMLNCSTGSELSLSWTMNGSETAWEIEYGPTATSFGGGSSMVITTGDVTMNGSTVTYNLGGLNPSTSYDIYLAADCGGSVYTHYAIGSFSTTGGCPDVTGLNGTFVDNDSVIVVWDAGCIESSWNIELGDQGFTPGNGDEIYANTITDGTTDTIGSLMQITDYDVYVQSDCGGGSTGTWVGPYSFTSLPNCAAPTGFIATVISPDSVDLAWTPGSTGETEWTIEYGPSGFTQGNGTYVSVNGSPNDTIGSLMQNTTYDFYLLGNCSAADSSLWVGPETVTTPLFCGNVSGLSATTVTDTAFLSWTGGVDGETEWNVEYGPAGFTLGNGTMYTTTNNGPDTLVGLSPSAVYDFYVQASCASGDTSLYTGPFTFAMPLGNDDACDAMELPVDGVGRWFTSTGSTSQTGEPQNSSGGSSTWFYYIPTNDFGTTVSLCGSNFDTKVYGFSFDDCSDFSTYTELNYNDDACGLQSEIEVCGAAGDTIMVKVDGFSGASGNFLITITGNDFEAGNDGTASVCVGDTLDLWTQLSGNNGTNGTWAYPNNPNAVFDDSLAVTANMTAASNEYYYIDGNSCAADTATITINALEPGNTGTAISPFTACNSDVFLPDGLEGTVEAGGTWTDDSGTGLLAGPNNNVFVAAGVPAGTYPFTYTVDNGICPAASTTVTVTITDCSGIAENNFEVSLYPNPNNGNFFLLSEMSGESTVTITDVSGKVVYNNVVGLTTGTPFEVSLNNVEAGIYMINVSNASGSKVMNMIIK</sequence>
<dbReference type="Gene3D" id="2.60.40.10">
    <property type="entry name" value="Immunoglobulins"/>
    <property type="match status" value="3"/>
</dbReference>
<reference evidence="4" key="1">
    <citation type="submission" date="2021-04" db="EMBL/GenBank/DDBJ databases">
        <authorList>
            <person name="Rodrigo-Torres L."/>
            <person name="Arahal R. D."/>
            <person name="Lucena T."/>
        </authorList>
    </citation>
    <scope>NUCLEOTIDE SEQUENCE</scope>
    <source>
        <strain evidence="4">AS29M-1</strain>
    </source>
</reference>
<evidence type="ECO:0000313" key="5">
    <source>
        <dbReference type="Proteomes" id="UP000683507"/>
    </source>
</evidence>
<name>A0A916JPV1_9FLAO</name>
<feature type="domain" description="Fibronectin type-III" evidence="3">
    <location>
        <begin position="126"/>
        <end position="210"/>
    </location>
</feature>
<keyword evidence="5" id="KW-1185">Reference proteome</keyword>
<organism evidence="4 5">
    <name type="scientific">Parvicella tangerina</name>
    <dbReference type="NCBI Taxonomy" id="2829795"/>
    <lineage>
        <taxon>Bacteria</taxon>
        <taxon>Pseudomonadati</taxon>
        <taxon>Bacteroidota</taxon>
        <taxon>Flavobacteriia</taxon>
        <taxon>Flavobacteriales</taxon>
        <taxon>Parvicellaceae</taxon>
        <taxon>Parvicella</taxon>
    </lineage>
</organism>
<dbReference type="InterPro" id="IPR003961">
    <property type="entry name" value="FN3_dom"/>
</dbReference>
<dbReference type="InterPro" id="IPR036116">
    <property type="entry name" value="FN3_sf"/>
</dbReference>
<dbReference type="InterPro" id="IPR026444">
    <property type="entry name" value="Secre_tail"/>
</dbReference>
<dbReference type="Pfam" id="PF18962">
    <property type="entry name" value="Por_Secre_tail"/>
    <property type="match status" value="1"/>
</dbReference>
<dbReference type="SMART" id="SM00060">
    <property type="entry name" value="FN3"/>
    <property type="match status" value="3"/>
</dbReference>
<gene>
    <name evidence="4" type="ORF">CRYO30217_03090</name>
</gene>
<dbReference type="SUPFAM" id="SSF49265">
    <property type="entry name" value="Fibronectin type III"/>
    <property type="match status" value="2"/>
</dbReference>
<dbReference type="CDD" id="cd00063">
    <property type="entry name" value="FN3"/>
    <property type="match status" value="2"/>
</dbReference>
<dbReference type="NCBIfam" id="TIGR04183">
    <property type="entry name" value="Por_Secre_tail"/>
    <property type="match status" value="1"/>
</dbReference>
<feature type="domain" description="Fibronectin type-III" evidence="3">
    <location>
        <begin position="322"/>
        <end position="401"/>
    </location>
</feature>
<accession>A0A916JPV1</accession>
<dbReference type="Proteomes" id="UP000683507">
    <property type="component" value="Chromosome"/>
</dbReference>
<feature type="domain" description="Fibronectin type-III" evidence="3">
    <location>
        <begin position="416"/>
        <end position="494"/>
    </location>
</feature>
<keyword evidence="1 2" id="KW-0732">Signal</keyword>
<dbReference type="RefSeq" id="WP_258543280.1">
    <property type="nucleotide sequence ID" value="NZ_OU015584.1"/>
</dbReference>
<evidence type="ECO:0000256" key="2">
    <source>
        <dbReference type="SAM" id="SignalP"/>
    </source>
</evidence>
<evidence type="ECO:0000259" key="3">
    <source>
        <dbReference type="SMART" id="SM00060"/>
    </source>
</evidence>
<feature type="signal peptide" evidence="2">
    <location>
        <begin position="1"/>
        <end position="24"/>
    </location>
</feature>
<evidence type="ECO:0000256" key="1">
    <source>
        <dbReference type="ARBA" id="ARBA00022729"/>
    </source>
</evidence>
<protein>
    <recommendedName>
        <fullName evidence="3">Fibronectin type-III domain-containing protein</fullName>
    </recommendedName>
</protein>
<dbReference type="AlphaFoldDB" id="A0A916JPV1"/>
<evidence type="ECO:0000313" key="4">
    <source>
        <dbReference type="EMBL" id="CAG5086347.1"/>
    </source>
</evidence>
<dbReference type="KEGG" id="ptan:CRYO30217_03090"/>
<dbReference type="Gene3D" id="2.60.40.3080">
    <property type="match status" value="1"/>
</dbReference>